<evidence type="ECO:0000256" key="2">
    <source>
        <dbReference type="ARBA" id="ARBA00022692"/>
    </source>
</evidence>
<dbReference type="GO" id="GO:0043190">
    <property type="term" value="C:ATP-binding cassette (ABC) transporter complex"/>
    <property type="evidence" value="ECO:0007669"/>
    <property type="project" value="InterPro"/>
</dbReference>
<dbReference type="AlphaFoldDB" id="A0A501PBC3"/>
<dbReference type="PIRSF" id="PIRSF006648">
    <property type="entry name" value="DrrB"/>
    <property type="match status" value="1"/>
</dbReference>
<dbReference type="Pfam" id="PF01061">
    <property type="entry name" value="ABC2_membrane"/>
    <property type="match status" value="1"/>
</dbReference>
<feature type="transmembrane region" description="Helical" evidence="5">
    <location>
        <begin position="184"/>
        <end position="204"/>
    </location>
</feature>
<evidence type="ECO:0000259" key="6">
    <source>
        <dbReference type="PROSITE" id="PS51012"/>
    </source>
</evidence>
<gene>
    <name evidence="7" type="ORF">FIV46_14800</name>
</gene>
<feature type="transmembrane region" description="Helical" evidence="5">
    <location>
        <begin position="155"/>
        <end position="177"/>
    </location>
</feature>
<protein>
    <recommendedName>
        <fullName evidence="5">Transport permease protein</fullName>
    </recommendedName>
</protein>
<dbReference type="InterPro" id="IPR052522">
    <property type="entry name" value="ABC-2_transport_permease"/>
</dbReference>
<dbReference type="EMBL" id="VFIY01000018">
    <property type="protein sequence ID" value="TPD57391.1"/>
    <property type="molecule type" value="Genomic_DNA"/>
</dbReference>
<dbReference type="GO" id="GO:0140359">
    <property type="term" value="F:ABC-type transporter activity"/>
    <property type="evidence" value="ECO:0007669"/>
    <property type="project" value="InterPro"/>
</dbReference>
<dbReference type="PANTHER" id="PTHR43332">
    <property type="entry name" value="INNER MEMBRANE TRANSPORT PERMEASE YADH-RELATED"/>
    <property type="match status" value="1"/>
</dbReference>
<evidence type="ECO:0000256" key="4">
    <source>
        <dbReference type="ARBA" id="ARBA00023136"/>
    </source>
</evidence>
<keyword evidence="5" id="KW-0813">Transport</keyword>
<evidence type="ECO:0000313" key="8">
    <source>
        <dbReference type="Proteomes" id="UP000319148"/>
    </source>
</evidence>
<keyword evidence="5" id="KW-1003">Cell membrane</keyword>
<dbReference type="InterPro" id="IPR047817">
    <property type="entry name" value="ABC2_TM_bact-type"/>
</dbReference>
<dbReference type="PRINTS" id="PR00164">
    <property type="entry name" value="ABC2TRNSPORT"/>
</dbReference>
<feature type="transmembrane region" description="Helical" evidence="5">
    <location>
        <begin position="71"/>
        <end position="89"/>
    </location>
</feature>
<evidence type="ECO:0000256" key="5">
    <source>
        <dbReference type="RuleBase" id="RU361157"/>
    </source>
</evidence>
<sequence length="269" mass="29822">MSQEQLPAFREKKISAVNWIGVKTLYSKEVWRFYKVLGQTVLAPVVTTFLFMTIFTLALGGASRVSGDIPYQLFLAPGLIIMAALQNAYANPSSSIMSSKMQGNIIDVLLAPLSAGEMAFAYVMGGVTRGLLVAVMLTLTMFIFVSIPFTHIWAIAFFGLATTMLLSLLGVIAGIWAQKFEQSTAINNFIIVPLSFLSGTFYSIDRLPGIWHQLSQFNPFFYMIDGFRYGMIGRSDGDPVIGVIYLTVLNVILWTACYKMIKSGYRLRP</sequence>
<dbReference type="InterPro" id="IPR000412">
    <property type="entry name" value="ABC_2_transport"/>
</dbReference>
<evidence type="ECO:0000256" key="3">
    <source>
        <dbReference type="ARBA" id="ARBA00022989"/>
    </source>
</evidence>
<dbReference type="OrthoDB" id="9804001at2"/>
<accession>A0A501PBC3</accession>
<keyword evidence="4 5" id="KW-0472">Membrane</keyword>
<feature type="domain" description="ABC transmembrane type-2" evidence="6">
    <location>
        <begin position="35"/>
        <end position="264"/>
    </location>
</feature>
<dbReference type="PANTHER" id="PTHR43332:SF2">
    <property type="entry name" value="INNER MEMBRANE TRANSPORT PERMEASE YADH"/>
    <property type="match status" value="1"/>
</dbReference>
<keyword evidence="8" id="KW-1185">Reference proteome</keyword>
<evidence type="ECO:0000256" key="1">
    <source>
        <dbReference type="ARBA" id="ARBA00004141"/>
    </source>
</evidence>
<feature type="transmembrane region" description="Helical" evidence="5">
    <location>
        <begin position="240"/>
        <end position="261"/>
    </location>
</feature>
<dbReference type="RefSeq" id="WP_139941706.1">
    <property type="nucleotide sequence ID" value="NZ_JBHSYP010000005.1"/>
</dbReference>
<comment type="caution">
    <text evidence="7">The sequence shown here is derived from an EMBL/GenBank/DDBJ whole genome shotgun (WGS) entry which is preliminary data.</text>
</comment>
<keyword evidence="2 5" id="KW-0812">Transmembrane</keyword>
<name>A0A501PBC3_9PROT</name>
<evidence type="ECO:0000313" key="7">
    <source>
        <dbReference type="EMBL" id="TPD57391.1"/>
    </source>
</evidence>
<comment type="subcellular location">
    <subcellularLocation>
        <location evidence="5">Cell inner membrane</location>
        <topology evidence="5">Multi-pass membrane protein</topology>
    </subcellularLocation>
    <subcellularLocation>
        <location evidence="1">Membrane</location>
        <topology evidence="1">Multi-pass membrane protein</topology>
    </subcellularLocation>
</comment>
<proteinExistence type="inferred from homology"/>
<dbReference type="Proteomes" id="UP000319148">
    <property type="component" value="Unassembled WGS sequence"/>
</dbReference>
<dbReference type="PROSITE" id="PS51012">
    <property type="entry name" value="ABC_TM2"/>
    <property type="match status" value="1"/>
</dbReference>
<feature type="transmembrane region" description="Helical" evidence="5">
    <location>
        <begin position="130"/>
        <end position="149"/>
    </location>
</feature>
<organism evidence="7 8">
    <name type="scientific">Emcibacter nanhaiensis</name>
    <dbReference type="NCBI Taxonomy" id="1505037"/>
    <lineage>
        <taxon>Bacteria</taxon>
        <taxon>Pseudomonadati</taxon>
        <taxon>Pseudomonadota</taxon>
        <taxon>Alphaproteobacteria</taxon>
        <taxon>Emcibacterales</taxon>
        <taxon>Emcibacteraceae</taxon>
        <taxon>Emcibacter</taxon>
    </lineage>
</organism>
<dbReference type="InterPro" id="IPR013525">
    <property type="entry name" value="ABC2_TM"/>
</dbReference>
<keyword evidence="3 5" id="KW-1133">Transmembrane helix</keyword>
<feature type="transmembrane region" description="Helical" evidence="5">
    <location>
        <begin position="36"/>
        <end position="59"/>
    </location>
</feature>
<reference evidence="8" key="1">
    <citation type="submission" date="2019-06" db="EMBL/GenBank/DDBJ databases">
        <title>The complete genome of Emcibacter congregatus ZYLT.</title>
        <authorList>
            <person name="Zhao Z."/>
        </authorList>
    </citation>
    <scope>NUCLEOTIDE SEQUENCE [LARGE SCALE GENOMIC DNA]</scope>
    <source>
        <strain evidence="8">MCCC 1A06723</strain>
    </source>
</reference>
<comment type="similarity">
    <text evidence="5">Belongs to the ABC-2 integral membrane protein family.</text>
</comment>